<feature type="domain" description="YbaK/aminoacyl-tRNA synthetase-associated" evidence="5">
    <location>
        <begin position="33"/>
        <end position="145"/>
    </location>
</feature>
<dbReference type="PANTHER" id="PTHR30411:SF0">
    <property type="entry name" value="CYS-TRNA(PRO)_CYS-TRNA(CYS) DEACYLASE YBAK"/>
    <property type="match status" value="1"/>
</dbReference>
<dbReference type="EC" id="4.2.-.-" evidence="4"/>
<protein>
    <recommendedName>
        <fullName evidence="4">Cys-tRNA(Pro)/Cys-tRNA(Cys) deacylase</fullName>
        <ecNumber evidence="4">4.2.-.-</ecNumber>
    </recommendedName>
</protein>
<dbReference type="GO" id="GO:0016829">
    <property type="term" value="F:lyase activity"/>
    <property type="evidence" value="ECO:0007669"/>
    <property type="project" value="UniProtKB-KW"/>
</dbReference>
<reference evidence="6 7" key="1">
    <citation type="submission" date="2017-06" db="EMBL/GenBank/DDBJ databases">
        <title>Draft genome sequence of Fusobacterium nucleatum subsp. polymorphum KCOM 1271 (=ChDC F305).</title>
        <authorList>
            <person name="Kook J.-K."/>
            <person name="Park S.-N."/>
            <person name="Lim Y.K."/>
            <person name="Roh H."/>
        </authorList>
    </citation>
    <scope>NUCLEOTIDE SEQUENCE [LARGE SCALE GENOMIC DNA]</scope>
    <source>
        <strain evidence="7">KCOM 1271 (ChDC F305)</strain>
    </source>
</reference>
<keyword evidence="2 4" id="KW-0648">Protein biosynthesis</keyword>
<comment type="caution">
    <text evidence="6">The sequence shown here is derived from an EMBL/GenBank/DDBJ whole genome shotgun (WGS) entry which is preliminary data.</text>
</comment>
<dbReference type="AlphaFoldDB" id="A0A2C6A2D6"/>
<dbReference type="SUPFAM" id="SSF55826">
    <property type="entry name" value="YbaK/ProRS associated domain"/>
    <property type="match status" value="1"/>
</dbReference>
<comment type="similarity">
    <text evidence="1 4">Belongs to the prolyl-tRNA editing family. YbaK/EbsC subfamily.</text>
</comment>
<dbReference type="CDD" id="cd00002">
    <property type="entry name" value="YbaK_deacylase"/>
    <property type="match status" value="1"/>
</dbReference>
<accession>A0A2C6A2D6</accession>
<dbReference type="Proteomes" id="UP000224182">
    <property type="component" value="Unassembled WGS sequence"/>
</dbReference>
<dbReference type="EMBL" id="NIRN01000001">
    <property type="protein sequence ID" value="PHI05820.1"/>
    <property type="molecule type" value="Genomic_DNA"/>
</dbReference>
<name>A0A2C6A2D6_FUSNP</name>
<evidence type="ECO:0000256" key="2">
    <source>
        <dbReference type="ARBA" id="ARBA00022917"/>
    </source>
</evidence>
<keyword evidence="3 4" id="KW-0456">Lyase</keyword>
<dbReference type="InterPro" id="IPR004369">
    <property type="entry name" value="Prolyl-tRNA_editing_YbaK/EbsC"/>
</dbReference>
<dbReference type="RefSeq" id="WP_032846875.1">
    <property type="nucleotide sequence ID" value="NZ_CP077115.1"/>
</dbReference>
<evidence type="ECO:0000313" key="6">
    <source>
        <dbReference type="EMBL" id="PHI05820.1"/>
    </source>
</evidence>
<sequence>MKKTNAIRELEIHKIEHIIREYEVDEEHLDAVSVALKTNEDITRVFKTLVLLNEKREMIVACIPGMEKLDLKKLAKLSGNKKLEMLPMKDLFSMTGYIRGGCSPIGIKKKHTVFIHKSALDNKTILVSGGLRGLQIEIEPQKLIDYLKMVVGDIIEDVEVKNIAILN</sequence>
<dbReference type="Gene3D" id="3.90.960.10">
    <property type="entry name" value="YbaK/aminoacyl-tRNA synthetase-associated domain"/>
    <property type="match status" value="1"/>
</dbReference>
<dbReference type="PIRSF" id="PIRSF006181">
    <property type="entry name" value="EbsC_YbaK"/>
    <property type="match status" value="1"/>
</dbReference>
<dbReference type="GO" id="GO:0002161">
    <property type="term" value="F:aminoacyl-tRNA deacylase activity"/>
    <property type="evidence" value="ECO:0007669"/>
    <property type="project" value="InterPro"/>
</dbReference>
<dbReference type="InterPro" id="IPR007214">
    <property type="entry name" value="YbaK/aa-tRNA-synth-assoc-dom"/>
</dbReference>
<dbReference type="InterPro" id="IPR036754">
    <property type="entry name" value="YbaK/aa-tRNA-synt-asso_dom_sf"/>
</dbReference>
<evidence type="ECO:0000256" key="1">
    <source>
        <dbReference type="ARBA" id="ARBA00009798"/>
    </source>
</evidence>
<evidence type="ECO:0000313" key="7">
    <source>
        <dbReference type="Proteomes" id="UP000224182"/>
    </source>
</evidence>
<organism evidence="6 7">
    <name type="scientific">Fusobacterium nucleatum subsp. polymorphum</name>
    <name type="common">Fusobacterium polymorphum</name>
    <dbReference type="NCBI Taxonomy" id="76857"/>
    <lineage>
        <taxon>Bacteria</taxon>
        <taxon>Fusobacteriati</taxon>
        <taxon>Fusobacteriota</taxon>
        <taxon>Fusobacteriia</taxon>
        <taxon>Fusobacteriales</taxon>
        <taxon>Fusobacteriaceae</taxon>
        <taxon>Fusobacterium</taxon>
    </lineage>
</organism>
<dbReference type="PANTHER" id="PTHR30411">
    <property type="entry name" value="CYTOPLASMIC PROTEIN"/>
    <property type="match status" value="1"/>
</dbReference>
<gene>
    <name evidence="6" type="ORF">CBG54_01495</name>
</gene>
<evidence type="ECO:0000259" key="5">
    <source>
        <dbReference type="Pfam" id="PF04073"/>
    </source>
</evidence>
<dbReference type="NCBIfam" id="TIGR00011">
    <property type="entry name" value="YbaK_EbsC"/>
    <property type="match status" value="1"/>
</dbReference>
<dbReference type="GO" id="GO:0006412">
    <property type="term" value="P:translation"/>
    <property type="evidence" value="ECO:0007669"/>
    <property type="project" value="UniProtKB-KW"/>
</dbReference>
<evidence type="ECO:0000256" key="3">
    <source>
        <dbReference type="ARBA" id="ARBA00023239"/>
    </source>
</evidence>
<evidence type="ECO:0000256" key="4">
    <source>
        <dbReference type="PIRNR" id="PIRNR006181"/>
    </source>
</evidence>
<proteinExistence type="inferred from homology"/>
<dbReference type="Pfam" id="PF04073">
    <property type="entry name" value="tRNA_edit"/>
    <property type="match status" value="1"/>
</dbReference>